<dbReference type="Pfam" id="PF02950">
    <property type="entry name" value="Conotoxin"/>
    <property type="match status" value="1"/>
</dbReference>
<name>A0A5P8I0K0_CONMA</name>
<keyword evidence="4" id="KW-0732">Signal</keyword>
<evidence type="ECO:0000256" key="1">
    <source>
        <dbReference type="ARBA" id="ARBA00004613"/>
    </source>
</evidence>
<evidence type="ECO:0000313" key="5">
    <source>
        <dbReference type="EMBL" id="QFQ61054.1"/>
    </source>
</evidence>
<comment type="subcellular location">
    <subcellularLocation>
        <location evidence="1">Secreted</location>
    </subcellularLocation>
</comment>
<keyword evidence="2" id="KW-0964">Secreted</keyword>
<keyword evidence="3" id="KW-1015">Disulfide bond</keyword>
<evidence type="ECO:0000256" key="2">
    <source>
        <dbReference type="ARBA" id="ARBA00022525"/>
    </source>
</evidence>
<dbReference type="PROSITE" id="PS51257">
    <property type="entry name" value="PROKAR_LIPOPROTEIN"/>
    <property type="match status" value="1"/>
</dbReference>
<organism evidence="5">
    <name type="scientific">Conus magus</name>
    <name type="common">Magical cone</name>
    <dbReference type="NCBI Taxonomy" id="6492"/>
    <lineage>
        <taxon>Eukaryota</taxon>
        <taxon>Metazoa</taxon>
        <taxon>Spiralia</taxon>
        <taxon>Lophotrochozoa</taxon>
        <taxon>Mollusca</taxon>
        <taxon>Gastropoda</taxon>
        <taxon>Caenogastropoda</taxon>
        <taxon>Neogastropoda</taxon>
        <taxon>Conoidea</taxon>
        <taxon>Conidae</taxon>
        <taxon>Conus</taxon>
        <taxon>Pionoconus</taxon>
    </lineage>
</organism>
<sequence>MKLTYVVIVAVLLLTACQLITADDSRGTQKHRALGSKTKLSMLTLRCASYGKPCGIYNDCCNTCDPARKTCT</sequence>
<dbReference type="GO" id="GO:0005576">
    <property type="term" value="C:extracellular region"/>
    <property type="evidence" value="ECO:0007669"/>
    <property type="project" value="UniProtKB-SubCell"/>
</dbReference>
<feature type="chain" id="PRO_5024399496" evidence="4">
    <location>
        <begin position="23"/>
        <end position="72"/>
    </location>
</feature>
<protein>
    <submittedName>
        <fullName evidence="5">Conotoxin superfamily O1</fullName>
    </submittedName>
</protein>
<dbReference type="AlphaFoldDB" id="A0A5P8I0K0"/>
<evidence type="ECO:0000256" key="3">
    <source>
        <dbReference type="ARBA" id="ARBA00023157"/>
    </source>
</evidence>
<evidence type="ECO:0000256" key="4">
    <source>
        <dbReference type="SAM" id="SignalP"/>
    </source>
</evidence>
<dbReference type="GO" id="GO:0008200">
    <property type="term" value="F:ion channel inhibitor activity"/>
    <property type="evidence" value="ECO:0007669"/>
    <property type="project" value="InterPro"/>
</dbReference>
<reference evidence="5" key="1">
    <citation type="journal article" date="2019" name="Mar. Drugs">
        <title>Conotoxin diversity in the venom gland transcriptome of the Magician's Cone, Pionoconus magus.</title>
        <authorList>
            <person name="Pardos-Blas J.R."/>
            <person name="Irisarri I."/>
            <person name="Abalde S."/>
            <person name="Tenorio M.J."/>
            <person name="Zardoya R."/>
        </authorList>
    </citation>
    <scope>NUCLEOTIDE SEQUENCE</scope>
    <source>
        <tissue evidence="5">Venom gland</tissue>
    </source>
</reference>
<proteinExistence type="evidence at transcript level"/>
<feature type="signal peptide" evidence="4">
    <location>
        <begin position="1"/>
        <end position="22"/>
    </location>
</feature>
<dbReference type="InterPro" id="IPR004214">
    <property type="entry name" value="Conotoxin"/>
</dbReference>
<accession>A0A5P8I0K0</accession>
<dbReference type="EMBL" id="MN517371">
    <property type="protein sequence ID" value="QFQ61054.1"/>
    <property type="molecule type" value="mRNA"/>
</dbReference>